<accession>A0A7S9DZ23</accession>
<dbReference type="AlphaFoldDB" id="A0A7S9DZ23"/>
<evidence type="ECO:0000313" key="1">
    <source>
        <dbReference type="EMBL" id="QPG06525.1"/>
    </source>
</evidence>
<name>A0A7S9DZ23_9ALTE</name>
<sequence>MIGWKVLSEVDGKEVVCEVIGQAVADETGFGIPLYYNGHIMMVWYEDNEKIKVIDRN</sequence>
<protein>
    <submittedName>
        <fullName evidence="1">Uncharacterized protein</fullName>
    </submittedName>
</protein>
<dbReference type="RefSeq" id="WP_195811601.1">
    <property type="nucleotide sequence ID" value="NZ_CP064795.1"/>
</dbReference>
<dbReference type="EMBL" id="CP064795">
    <property type="protein sequence ID" value="QPG06525.1"/>
    <property type="molecule type" value="Genomic_DNA"/>
</dbReference>
<keyword evidence="2" id="KW-1185">Reference proteome</keyword>
<gene>
    <name evidence="1" type="ORF">IT774_04960</name>
</gene>
<organism evidence="1 2">
    <name type="scientific">Salinimonas marina</name>
    <dbReference type="NCBI Taxonomy" id="2785918"/>
    <lineage>
        <taxon>Bacteria</taxon>
        <taxon>Pseudomonadati</taxon>
        <taxon>Pseudomonadota</taxon>
        <taxon>Gammaproteobacteria</taxon>
        <taxon>Alteromonadales</taxon>
        <taxon>Alteromonadaceae</taxon>
        <taxon>Alteromonas/Salinimonas group</taxon>
        <taxon>Salinimonas</taxon>
    </lineage>
</organism>
<proteinExistence type="predicted"/>
<reference evidence="1 2" key="1">
    <citation type="submission" date="2020-11" db="EMBL/GenBank/DDBJ databases">
        <title>Complete genome sequence for Salinimonas sp. strain G2-b.</title>
        <authorList>
            <person name="Park S.-J."/>
        </authorList>
    </citation>
    <scope>NUCLEOTIDE SEQUENCE [LARGE SCALE GENOMIC DNA]</scope>
    <source>
        <strain evidence="1 2">G2-b</strain>
    </source>
</reference>
<dbReference type="Proteomes" id="UP000595095">
    <property type="component" value="Chromosome"/>
</dbReference>
<evidence type="ECO:0000313" key="2">
    <source>
        <dbReference type="Proteomes" id="UP000595095"/>
    </source>
</evidence>
<dbReference type="KEGG" id="smaa:IT774_04960"/>